<dbReference type="InterPro" id="IPR036653">
    <property type="entry name" value="CinA-like_C"/>
</dbReference>
<dbReference type="AlphaFoldDB" id="A0A418SEI3"/>
<sequence>MSLPAPDTTLAARLLETCRAAGLTLATAESCTGGLVSACLTAVPGSSAVVMGGVASYANSAKTDLLGVLPATLAAHGAVSEPVAAEMAKGARQRLGADLAVSITGVAGPGGSEAKPEGMVCFAIASARRVITRTEQFGPCGRDEVRRKSAELALTLLLEAASGAAA</sequence>
<evidence type="ECO:0000313" key="2">
    <source>
        <dbReference type="EMBL" id="QPM89774.1"/>
    </source>
</evidence>
<keyword evidence="3" id="KW-1185">Reference proteome</keyword>
<dbReference type="NCBIfam" id="TIGR00199">
    <property type="entry name" value="PncC_domain"/>
    <property type="match status" value="1"/>
</dbReference>
<dbReference type="Pfam" id="PF02464">
    <property type="entry name" value="CinA"/>
    <property type="match status" value="1"/>
</dbReference>
<dbReference type="SUPFAM" id="SSF142433">
    <property type="entry name" value="CinA-like"/>
    <property type="match status" value="1"/>
</dbReference>
<dbReference type="Proteomes" id="UP000283786">
    <property type="component" value="Chromosome"/>
</dbReference>
<gene>
    <name evidence="2" type="primary">pncC</name>
    <name evidence="2" type="ORF">PSAL_010000</name>
</gene>
<dbReference type="GO" id="GO:0019159">
    <property type="term" value="F:nicotinamide-nucleotide amidase activity"/>
    <property type="evidence" value="ECO:0007669"/>
    <property type="project" value="UniProtKB-EC"/>
</dbReference>
<reference evidence="2 3" key="1">
    <citation type="submission" date="2020-08" db="EMBL/GenBank/DDBJ databases">
        <title>Genome sequence of Rhodobacteraceae bacterium Lw-13e.</title>
        <authorList>
            <person name="Poehlein A."/>
            <person name="Wolter L."/>
            <person name="Daniel R."/>
            <person name="Brinkhoff T."/>
        </authorList>
    </citation>
    <scope>NUCLEOTIDE SEQUENCE [LARGE SCALE GENOMIC DNA]</scope>
    <source>
        <strain evidence="2 3">Lw-13e</strain>
    </source>
</reference>
<dbReference type="KEGG" id="palw:PSAL_010000"/>
<keyword evidence="2" id="KW-0378">Hydrolase</keyword>
<dbReference type="RefSeq" id="WP_231388621.1">
    <property type="nucleotide sequence ID" value="NZ_CP060436.1"/>
</dbReference>
<protein>
    <submittedName>
        <fullName evidence="2">Nicotinamide-nucleotide amidohydrolase PncC</fullName>
        <ecNumber evidence="2">3.5.1.42</ecNumber>
    </submittedName>
</protein>
<dbReference type="EMBL" id="CP060436">
    <property type="protein sequence ID" value="QPM89774.1"/>
    <property type="molecule type" value="Genomic_DNA"/>
</dbReference>
<dbReference type="InterPro" id="IPR008136">
    <property type="entry name" value="CinA_C"/>
</dbReference>
<evidence type="ECO:0000259" key="1">
    <source>
        <dbReference type="Pfam" id="PF02464"/>
    </source>
</evidence>
<dbReference type="EC" id="3.5.1.42" evidence="2"/>
<evidence type="ECO:0000313" key="3">
    <source>
        <dbReference type="Proteomes" id="UP000283786"/>
    </source>
</evidence>
<name>A0A418SEI3_9RHOB</name>
<feature type="domain" description="CinA C-terminal" evidence="1">
    <location>
        <begin position="8"/>
        <end position="159"/>
    </location>
</feature>
<accession>A0A418SEI3</accession>
<organism evidence="2 3">
    <name type="scientific">Pseudooceanicola algae</name>
    <dbReference type="NCBI Taxonomy" id="1537215"/>
    <lineage>
        <taxon>Bacteria</taxon>
        <taxon>Pseudomonadati</taxon>
        <taxon>Pseudomonadota</taxon>
        <taxon>Alphaproteobacteria</taxon>
        <taxon>Rhodobacterales</taxon>
        <taxon>Paracoccaceae</taxon>
        <taxon>Pseudooceanicola</taxon>
    </lineage>
</organism>
<proteinExistence type="predicted"/>
<dbReference type="Gene3D" id="3.90.950.20">
    <property type="entry name" value="CinA-like"/>
    <property type="match status" value="1"/>
</dbReference>